<dbReference type="OrthoDB" id="8984553at2"/>
<accession>A0A377QY77</accession>
<evidence type="ECO:0000313" key="1">
    <source>
        <dbReference type="EMBL" id="STQ99967.1"/>
    </source>
</evidence>
<name>A0A377QY77_9NEIS</name>
<keyword evidence="2" id="KW-1185">Reference proteome</keyword>
<gene>
    <name evidence="1" type="ORF">NCTC13336_00155</name>
</gene>
<evidence type="ECO:0008006" key="3">
    <source>
        <dbReference type="Google" id="ProtNLM"/>
    </source>
</evidence>
<dbReference type="AlphaFoldDB" id="A0A377QY77"/>
<dbReference type="RefSeq" id="WP_115307311.1">
    <property type="nucleotide sequence ID" value="NZ_UGJJ01000001.1"/>
</dbReference>
<dbReference type="EMBL" id="UGJJ01000001">
    <property type="protein sequence ID" value="STQ99967.1"/>
    <property type="molecule type" value="Genomic_DNA"/>
</dbReference>
<evidence type="ECO:0000313" key="2">
    <source>
        <dbReference type="Proteomes" id="UP000254293"/>
    </source>
</evidence>
<dbReference type="Proteomes" id="UP000254293">
    <property type="component" value="Unassembled WGS sequence"/>
</dbReference>
<sequence>MTKIVFSPVTAADDAALRALMAQNVMEGGISVSFRREPSYFAACAVQGTQMESYKGCDGAGNIVILGSRFRRPAYVNGRLCETGYLSDLRVDKAYRSGLLLYRGYKILAEKMAAEPLAADITMILQDNAAALSTIAANRAGMPRYTPLGTVHTPVIPLLLPRRALFADGLTLTCGTQEDLPELFAFLSREAAKRQFAQHYTAEDLAGGRLKGLQAEDFLLVRRGTEIAGMLAVWEQRPFRQIHVERYCGLLRTAKPAYNAAARLLRLPLLPEAGGEIRHGYLALAMVADDDTEVFRLLLRAAYREARRRGWHYMVGSLHERDPLLPELLAYPHIGAGGRLFAVSVGEPPALDGRVPYIDAASL</sequence>
<organism evidence="1 2">
    <name type="scientific">Kingella potus</name>
    <dbReference type="NCBI Taxonomy" id="265175"/>
    <lineage>
        <taxon>Bacteria</taxon>
        <taxon>Pseudomonadati</taxon>
        <taxon>Pseudomonadota</taxon>
        <taxon>Betaproteobacteria</taxon>
        <taxon>Neisseriales</taxon>
        <taxon>Neisseriaceae</taxon>
        <taxon>Kingella</taxon>
    </lineage>
</organism>
<proteinExistence type="predicted"/>
<protein>
    <recommendedName>
        <fullName evidence="3">N-acetyltransferase domain-containing protein</fullName>
    </recommendedName>
</protein>
<reference evidence="1 2" key="1">
    <citation type="submission" date="2018-06" db="EMBL/GenBank/DDBJ databases">
        <authorList>
            <consortium name="Pathogen Informatics"/>
            <person name="Doyle S."/>
        </authorList>
    </citation>
    <scope>NUCLEOTIDE SEQUENCE [LARGE SCALE GENOMIC DNA]</scope>
    <source>
        <strain evidence="1 2">NCTC13336</strain>
    </source>
</reference>